<dbReference type="Gene3D" id="3.30.1330.30">
    <property type="match status" value="1"/>
</dbReference>
<dbReference type="Pfam" id="PF00588">
    <property type="entry name" value="SpoU_methylase"/>
    <property type="match status" value="1"/>
</dbReference>
<reference evidence="5 6" key="2">
    <citation type="submission" date="2007-06" db="EMBL/GenBank/DDBJ databases">
        <title>Draft genome sequence of Pseudoflavonifractor capillosus ATCC 29799.</title>
        <authorList>
            <person name="Sudarsanam P."/>
            <person name="Ley R."/>
            <person name="Guruge J."/>
            <person name="Turnbaugh P.J."/>
            <person name="Mahowald M."/>
            <person name="Liep D."/>
            <person name="Gordon J."/>
        </authorList>
    </citation>
    <scope>NUCLEOTIDE SEQUENCE [LARGE SCALE GENOMIC DNA]</scope>
    <source>
        <strain evidence="5 6">ATCC 29799</strain>
    </source>
</reference>
<comment type="similarity">
    <text evidence="1">Belongs to the class IV-like SAM-binding methyltransferase superfamily. RNA methyltransferase TrmH family.</text>
</comment>
<dbReference type="eggNOG" id="COG0566">
    <property type="taxonomic scope" value="Bacteria"/>
</dbReference>
<evidence type="ECO:0000256" key="2">
    <source>
        <dbReference type="ARBA" id="ARBA00022603"/>
    </source>
</evidence>
<evidence type="ECO:0000313" key="5">
    <source>
        <dbReference type="EMBL" id="EDM97517.1"/>
    </source>
</evidence>
<dbReference type="GO" id="GO:0003723">
    <property type="term" value="F:RNA binding"/>
    <property type="evidence" value="ECO:0007669"/>
    <property type="project" value="InterPro"/>
</dbReference>
<evidence type="ECO:0000313" key="6">
    <source>
        <dbReference type="Proteomes" id="UP000003639"/>
    </source>
</evidence>
<dbReference type="CDD" id="cd18095">
    <property type="entry name" value="SpoU-like_rRNA-MTase"/>
    <property type="match status" value="1"/>
</dbReference>
<dbReference type="InterPro" id="IPR029026">
    <property type="entry name" value="tRNA_m1G_MTases_N"/>
</dbReference>
<evidence type="ECO:0000256" key="1">
    <source>
        <dbReference type="ARBA" id="ARBA00007228"/>
    </source>
</evidence>
<dbReference type="SUPFAM" id="SSF55315">
    <property type="entry name" value="L30e-like"/>
    <property type="match status" value="1"/>
</dbReference>
<dbReference type="InterPro" id="IPR053888">
    <property type="entry name" value="MRM3-like_sub_bind"/>
</dbReference>
<name>A6P2D0_9FIRM</name>
<keyword evidence="2 5" id="KW-0489">Methyltransferase</keyword>
<dbReference type="InterPro" id="IPR051259">
    <property type="entry name" value="rRNA_Methyltransferase"/>
</dbReference>
<dbReference type="InterPro" id="IPR029064">
    <property type="entry name" value="Ribosomal_eL30-like_sf"/>
</dbReference>
<evidence type="ECO:0000259" key="4">
    <source>
        <dbReference type="SMART" id="SM00967"/>
    </source>
</evidence>
<dbReference type="Proteomes" id="UP000003639">
    <property type="component" value="Unassembled WGS sequence"/>
</dbReference>
<dbReference type="InterPro" id="IPR029028">
    <property type="entry name" value="Alpha/beta_knot_MTases"/>
</dbReference>
<dbReference type="Gene3D" id="3.40.1280.10">
    <property type="match status" value="1"/>
</dbReference>
<dbReference type="RefSeq" id="WP_006575109.1">
    <property type="nucleotide sequence ID" value="NZ_AAXG02000053.1"/>
</dbReference>
<protein>
    <submittedName>
        <fullName evidence="5">RNA methyltransferase, TrmH family</fullName>
    </submittedName>
</protein>
<gene>
    <name evidence="5" type="ORF">BACCAP_04660</name>
</gene>
<sequence>MEHITSRQNPLMVRIKKLGQSRALRREEGVFVCEGPKLIEEALKWGACVETILAAEGKPLPQGLTGESRQVEVPDSLLRAVSSVETPQGLLAVCRNPGLTPPDKLTGGRYLVLDGVQDPGNLGTIWRTADAFGADGLLLVNGCADPWSPKTIRATMGACFRLPAWETDLETVRALLDGADIPLYATALREDTVDVRDVDLKRAAVVIGSEGRGISDEALALCRRTIKIPMRARCESLNAAMAAGVVLWEMCR</sequence>
<dbReference type="InterPro" id="IPR013123">
    <property type="entry name" value="SpoU_subst-bd"/>
</dbReference>
<proteinExistence type="inferred from homology"/>
<dbReference type="SUPFAM" id="SSF75217">
    <property type="entry name" value="alpha/beta knot"/>
    <property type="match status" value="1"/>
</dbReference>
<reference evidence="5 6" key="1">
    <citation type="submission" date="2007-04" db="EMBL/GenBank/DDBJ databases">
        <authorList>
            <person name="Fulton L."/>
            <person name="Clifton S."/>
            <person name="Fulton B."/>
            <person name="Xu J."/>
            <person name="Minx P."/>
            <person name="Pepin K.H."/>
            <person name="Johnson M."/>
            <person name="Thiruvilangam P."/>
            <person name="Bhonagiri V."/>
            <person name="Nash W.E."/>
            <person name="Mardis E.R."/>
            <person name="Wilson R.K."/>
        </authorList>
    </citation>
    <scope>NUCLEOTIDE SEQUENCE [LARGE SCALE GENOMIC DNA]</scope>
    <source>
        <strain evidence="5 6">ATCC 29799</strain>
    </source>
</reference>
<dbReference type="EMBL" id="AAXG02000053">
    <property type="protein sequence ID" value="EDM97517.1"/>
    <property type="molecule type" value="Genomic_DNA"/>
</dbReference>
<dbReference type="STRING" id="411467.BACCAP_04660"/>
<dbReference type="PANTHER" id="PTHR43191:SF2">
    <property type="entry name" value="RRNA METHYLTRANSFERASE 3, MITOCHONDRIAL"/>
    <property type="match status" value="1"/>
</dbReference>
<dbReference type="AlphaFoldDB" id="A6P2D0"/>
<keyword evidence="6" id="KW-1185">Reference proteome</keyword>
<dbReference type="GO" id="GO:0005737">
    <property type="term" value="C:cytoplasm"/>
    <property type="evidence" value="ECO:0007669"/>
    <property type="project" value="UniProtKB-ARBA"/>
</dbReference>
<accession>A6P2D0</accession>
<dbReference type="InterPro" id="IPR001537">
    <property type="entry name" value="SpoU_MeTrfase"/>
</dbReference>
<dbReference type="GO" id="GO:0006396">
    <property type="term" value="P:RNA processing"/>
    <property type="evidence" value="ECO:0007669"/>
    <property type="project" value="InterPro"/>
</dbReference>
<dbReference type="SMART" id="SM00967">
    <property type="entry name" value="SpoU_sub_bind"/>
    <property type="match status" value="1"/>
</dbReference>
<evidence type="ECO:0000256" key="3">
    <source>
        <dbReference type="ARBA" id="ARBA00022679"/>
    </source>
</evidence>
<dbReference type="PANTHER" id="PTHR43191">
    <property type="entry name" value="RRNA METHYLTRANSFERASE 3"/>
    <property type="match status" value="1"/>
</dbReference>
<dbReference type="Pfam" id="PF22435">
    <property type="entry name" value="MRM3-like_sub_bind"/>
    <property type="match status" value="1"/>
</dbReference>
<comment type="caution">
    <text evidence="5">The sequence shown here is derived from an EMBL/GenBank/DDBJ whole genome shotgun (WGS) entry which is preliminary data.</text>
</comment>
<keyword evidence="3 5" id="KW-0808">Transferase</keyword>
<dbReference type="GO" id="GO:0032259">
    <property type="term" value="P:methylation"/>
    <property type="evidence" value="ECO:0007669"/>
    <property type="project" value="UniProtKB-KW"/>
</dbReference>
<organism evidence="5 6">
    <name type="scientific">Pseudoflavonifractor capillosus ATCC 29799</name>
    <dbReference type="NCBI Taxonomy" id="411467"/>
    <lineage>
        <taxon>Bacteria</taxon>
        <taxon>Bacillati</taxon>
        <taxon>Bacillota</taxon>
        <taxon>Clostridia</taxon>
        <taxon>Eubacteriales</taxon>
        <taxon>Oscillospiraceae</taxon>
        <taxon>Pseudoflavonifractor</taxon>
    </lineage>
</organism>
<dbReference type="OrthoDB" id="9785673at2"/>
<dbReference type="GO" id="GO:0008173">
    <property type="term" value="F:RNA methyltransferase activity"/>
    <property type="evidence" value="ECO:0007669"/>
    <property type="project" value="InterPro"/>
</dbReference>
<feature type="domain" description="RNA 2-O ribose methyltransferase substrate binding" evidence="4">
    <location>
        <begin position="32"/>
        <end position="100"/>
    </location>
</feature>